<reference evidence="2 3" key="1">
    <citation type="submission" date="2020-02" db="EMBL/GenBank/DDBJ databases">
        <title>Thermophilic hydrogen producing bacteria, Caloranaerobacter azorensis.</title>
        <authorList>
            <person name="Baek K."/>
        </authorList>
    </citation>
    <scope>NUCLEOTIDE SEQUENCE [LARGE SCALE GENOMIC DNA]</scope>
    <source>
        <strain evidence="2 3">T3-1</strain>
    </source>
</reference>
<sequence length="104" mass="12061">MKNEISRIINQIQSVVLTSKIYLFGSFVYGTPNDDSDLDLCIVINERNIRKRDLIKTIIKVISKVATMPVDILVYYKDEFDERATLESTLEYKIVHEGVSLYEQ</sequence>
<dbReference type="InterPro" id="IPR043519">
    <property type="entry name" value="NT_sf"/>
</dbReference>
<dbReference type="Proteomes" id="UP000464452">
    <property type="component" value="Chromosome"/>
</dbReference>
<feature type="domain" description="Polymerase nucleotidyl transferase" evidence="1">
    <location>
        <begin position="5"/>
        <end position="95"/>
    </location>
</feature>
<evidence type="ECO:0000313" key="2">
    <source>
        <dbReference type="EMBL" id="QIB28243.1"/>
    </source>
</evidence>
<dbReference type="AlphaFoldDB" id="A0A6P1YHH6"/>
<proteinExistence type="predicted"/>
<dbReference type="Gene3D" id="3.30.460.10">
    <property type="entry name" value="Beta Polymerase, domain 2"/>
    <property type="match status" value="1"/>
</dbReference>
<dbReference type="PANTHER" id="PTHR37030">
    <property type="entry name" value="NUCLEOTIDYLTRANSFERASE"/>
    <property type="match status" value="1"/>
</dbReference>
<gene>
    <name evidence="2" type="ORF">G3A45_11990</name>
</gene>
<name>A0A6P1YHH6_9FIRM</name>
<dbReference type="SUPFAM" id="SSF81301">
    <property type="entry name" value="Nucleotidyltransferase"/>
    <property type="match status" value="1"/>
</dbReference>
<dbReference type="EMBL" id="CP048617">
    <property type="protein sequence ID" value="QIB28243.1"/>
    <property type="molecule type" value="Genomic_DNA"/>
</dbReference>
<dbReference type="InterPro" id="IPR002934">
    <property type="entry name" value="Polymerase_NTP_transf_dom"/>
</dbReference>
<evidence type="ECO:0000259" key="1">
    <source>
        <dbReference type="Pfam" id="PF01909"/>
    </source>
</evidence>
<evidence type="ECO:0000313" key="3">
    <source>
        <dbReference type="Proteomes" id="UP000464452"/>
    </source>
</evidence>
<dbReference type="Pfam" id="PF01909">
    <property type="entry name" value="NTP_transf_2"/>
    <property type="match status" value="1"/>
</dbReference>
<dbReference type="GO" id="GO:0016779">
    <property type="term" value="F:nucleotidyltransferase activity"/>
    <property type="evidence" value="ECO:0007669"/>
    <property type="project" value="InterPro"/>
</dbReference>
<organism evidence="2 3">
    <name type="scientific">Caloranaerobacter azorensis</name>
    <dbReference type="NCBI Taxonomy" id="116090"/>
    <lineage>
        <taxon>Bacteria</taxon>
        <taxon>Bacillati</taxon>
        <taxon>Bacillota</taxon>
        <taxon>Tissierellia</taxon>
        <taxon>Tissierellales</taxon>
        <taxon>Thermohalobacteraceae</taxon>
        <taxon>Caloranaerobacter</taxon>
    </lineage>
</organism>
<protein>
    <submittedName>
        <fullName evidence="2">Nucleotidyltransferase domain-containing protein</fullName>
    </submittedName>
</protein>
<dbReference type="KEGG" id="cazo:G3A45_11990"/>
<accession>A0A6P1YHH6</accession>
<dbReference type="CDD" id="cd05403">
    <property type="entry name" value="NT_KNTase_like"/>
    <property type="match status" value="1"/>
</dbReference>
<dbReference type="PANTHER" id="PTHR37030:SF1">
    <property type="entry name" value="NUCLEOTIDYLTRANSFERASE"/>
    <property type="match status" value="1"/>
</dbReference>
<keyword evidence="2" id="KW-0808">Transferase</keyword>